<gene>
    <name evidence="1" type="ORF">J8F10_22205</name>
</gene>
<dbReference type="RefSeq" id="WP_210657543.1">
    <property type="nucleotide sequence ID" value="NZ_JAGKQQ010000001.1"/>
</dbReference>
<sequence>MPLDFIHYVESGVNHLGSDDWLTPASVHGLADADFVTLPPVQREELFRAVDRFRTIATTAPPVSPAQEEIARAALVTVWNLLRPYRTPESTAIREAIWRVWDGEKDRIPTFDYELAESWTGSPIVWVWLVLRDDTEIEAPETRELLGRVRMAIRLEFERAGIERWPNIGVRTESDVRDLAARAPA</sequence>
<reference evidence="1 2" key="1">
    <citation type="submission" date="2021-04" db="EMBL/GenBank/DDBJ databases">
        <authorList>
            <person name="Ivanova A."/>
        </authorList>
    </citation>
    <scope>NUCLEOTIDE SEQUENCE [LARGE SCALE GENOMIC DNA]</scope>
    <source>
        <strain evidence="1 2">G18</strain>
    </source>
</reference>
<evidence type="ECO:0000313" key="1">
    <source>
        <dbReference type="EMBL" id="MBP3957977.1"/>
    </source>
</evidence>
<organism evidence="1 2">
    <name type="scientific">Gemmata palustris</name>
    <dbReference type="NCBI Taxonomy" id="2822762"/>
    <lineage>
        <taxon>Bacteria</taxon>
        <taxon>Pseudomonadati</taxon>
        <taxon>Planctomycetota</taxon>
        <taxon>Planctomycetia</taxon>
        <taxon>Gemmatales</taxon>
        <taxon>Gemmataceae</taxon>
        <taxon>Gemmata</taxon>
    </lineage>
</organism>
<name>A0ABS5BW68_9BACT</name>
<keyword evidence="2" id="KW-1185">Reference proteome</keyword>
<proteinExistence type="predicted"/>
<dbReference type="Proteomes" id="UP000676565">
    <property type="component" value="Unassembled WGS sequence"/>
</dbReference>
<evidence type="ECO:0000313" key="2">
    <source>
        <dbReference type="Proteomes" id="UP000676565"/>
    </source>
</evidence>
<accession>A0ABS5BW68</accession>
<dbReference type="EMBL" id="JAGKQQ010000001">
    <property type="protein sequence ID" value="MBP3957977.1"/>
    <property type="molecule type" value="Genomic_DNA"/>
</dbReference>
<protein>
    <submittedName>
        <fullName evidence="1">Uncharacterized protein</fullName>
    </submittedName>
</protein>
<comment type="caution">
    <text evidence="1">The sequence shown here is derived from an EMBL/GenBank/DDBJ whole genome shotgun (WGS) entry which is preliminary data.</text>
</comment>